<reference evidence="2" key="1">
    <citation type="journal article" date="2019" name="Int. J. Syst. Evol. Microbiol.">
        <title>The Global Catalogue of Microorganisms (GCM) 10K type strain sequencing project: providing services to taxonomists for standard genome sequencing and annotation.</title>
        <authorList>
            <consortium name="The Broad Institute Genomics Platform"/>
            <consortium name="The Broad Institute Genome Sequencing Center for Infectious Disease"/>
            <person name="Wu L."/>
            <person name="Ma J."/>
        </authorList>
    </citation>
    <scope>NUCLEOTIDE SEQUENCE [LARGE SCALE GENOMIC DNA]</scope>
    <source>
        <strain evidence="2">JCM 16578</strain>
    </source>
</reference>
<dbReference type="EMBL" id="BAAAZA010000022">
    <property type="protein sequence ID" value="GAA3886952.1"/>
    <property type="molecule type" value="Genomic_DNA"/>
</dbReference>
<dbReference type="RefSeq" id="WP_345552745.1">
    <property type="nucleotide sequence ID" value="NZ_BAAAZA010000022.1"/>
</dbReference>
<accession>A0ABP7KST5</accession>
<name>A0ABP7KST5_9ACTN</name>
<dbReference type="InterPro" id="IPR016024">
    <property type="entry name" value="ARM-type_fold"/>
</dbReference>
<protein>
    <recommendedName>
        <fullName evidence="3">PBS lyase</fullName>
    </recommendedName>
</protein>
<dbReference type="InterPro" id="IPR011989">
    <property type="entry name" value="ARM-like"/>
</dbReference>
<sequence>MFIGIDEVDWASMEHAYGSAEDVPMLLRGLLSELPDERERALDGMYGAVHHQGDVYDSTLACIPFLFDVIGQAGLPDRGSVVELLASIGGTDLEDDDFPDDPDADRPDNHAMARAAVRAGAEVFLGLTEDADPEVRRAAAHAVVRFADGPARVFTVLHRRVEREADDSVKTALIEALGCFARLHPASPLPAVDLLHELYGTLTDPGLRLAALGQLAGRAPEWLPKDLVPTVVALLRERSRVARAPRTDDRPETDTLVGRLRRLRPADEEGSRLLRTLHAALGGRTVERIALLSGQLTSPDGADRCNAVWMSAGLFREWRGTYEEPVALIGDQLAADDARLREAAVSVLEDLFELAAPAADRLAALVTADPECWVRRWEHGAPTLGGPLKALARTGDPRAVPALAAVLGQETVPHDLGYVVAHLGPEAAGLAGPLRARLRRVPLDSPNVCGHAGTTLHALALLRDPAALPEVLRLLHEVPGDLPRREALTESAVRVLDALAAPEGIPVLRGLLDGECAVTAAAALWSAEGDPEAVLPVLARELGSGRPHRRRAAAGTLGRMGAQARSLVPELSVMTRSDEVWQRTAAACALWRVTGDPDPVLPVLRAAWEENLYTRGTIAECLAGMGPAGRPVHDLLRTEVAAPRRHRARTGGYGSHDVLEDERLLRACREALSADRMLRQS</sequence>
<evidence type="ECO:0000313" key="1">
    <source>
        <dbReference type="EMBL" id="GAA3886952.1"/>
    </source>
</evidence>
<evidence type="ECO:0008006" key="3">
    <source>
        <dbReference type="Google" id="ProtNLM"/>
    </source>
</evidence>
<organism evidence="1 2">
    <name type="scientific">Streptomyces lannensis</name>
    <dbReference type="NCBI Taxonomy" id="766498"/>
    <lineage>
        <taxon>Bacteria</taxon>
        <taxon>Bacillati</taxon>
        <taxon>Actinomycetota</taxon>
        <taxon>Actinomycetes</taxon>
        <taxon>Kitasatosporales</taxon>
        <taxon>Streptomycetaceae</taxon>
        <taxon>Streptomyces</taxon>
    </lineage>
</organism>
<dbReference type="Proteomes" id="UP001501563">
    <property type="component" value="Unassembled WGS sequence"/>
</dbReference>
<gene>
    <name evidence="1" type="ORF">GCM10022207_62800</name>
</gene>
<proteinExistence type="predicted"/>
<dbReference type="Gene3D" id="1.25.10.10">
    <property type="entry name" value="Leucine-rich Repeat Variant"/>
    <property type="match status" value="3"/>
</dbReference>
<dbReference type="SUPFAM" id="SSF48371">
    <property type="entry name" value="ARM repeat"/>
    <property type="match status" value="1"/>
</dbReference>
<keyword evidence="2" id="KW-1185">Reference proteome</keyword>
<comment type="caution">
    <text evidence="1">The sequence shown here is derived from an EMBL/GenBank/DDBJ whole genome shotgun (WGS) entry which is preliminary data.</text>
</comment>
<evidence type="ECO:0000313" key="2">
    <source>
        <dbReference type="Proteomes" id="UP001501563"/>
    </source>
</evidence>